<keyword evidence="2" id="KW-0227">DNA damage</keyword>
<dbReference type="Gene3D" id="3.90.79.10">
    <property type="entry name" value="Nucleoside Triphosphate Pyrophosphohydrolase"/>
    <property type="match status" value="1"/>
</dbReference>
<keyword evidence="4" id="KW-0234">DNA repair</keyword>
<feature type="domain" description="Adenine DNA glycosylase C-terminal" evidence="5">
    <location>
        <begin position="10"/>
        <end position="118"/>
    </location>
</feature>
<evidence type="ECO:0000256" key="1">
    <source>
        <dbReference type="ARBA" id="ARBA00022723"/>
    </source>
</evidence>
<dbReference type="EMBL" id="VSSQ01069755">
    <property type="protein sequence ID" value="MPN21713.1"/>
    <property type="molecule type" value="Genomic_DNA"/>
</dbReference>
<name>A0A645GCZ7_9ZZZZ</name>
<dbReference type="Pfam" id="PF14815">
    <property type="entry name" value="NUDIX_4"/>
    <property type="match status" value="1"/>
</dbReference>
<keyword evidence="3" id="KW-0378">Hydrolase</keyword>
<dbReference type="SUPFAM" id="SSF55811">
    <property type="entry name" value="Nudix"/>
    <property type="match status" value="1"/>
</dbReference>
<accession>A0A645GCZ7</accession>
<keyword evidence="1" id="KW-0479">Metal-binding</keyword>
<evidence type="ECO:0000256" key="3">
    <source>
        <dbReference type="ARBA" id="ARBA00022801"/>
    </source>
</evidence>
<evidence type="ECO:0000256" key="2">
    <source>
        <dbReference type="ARBA" id="ARBA00022763"/>
    </source>
</evidence>
<evidence type="ECO:0000259" key="5">
    <source>
        <dbReference type="Pfam" id="PF14815"/>
    </source>
</evidence>
<proteinExistence type="predicted"/>
<organism evidence="6">
    <name type="scientific">bioreactor metagenome</name>
    <dbReference type="NCBI Taxonomy" id="1076179"/>
    <lineage>
        <taxon>unclassified sequences</taxon>
        <taxon>metagenomes</taxon>
        <taxon>ecological metagenomes</taxon>
    </lineage>
</organism>
<reference evidence="6" key="1">
    <citation type="submission" date="2019-08" db="EMBL/GenBank/DDBJ databases">
        <authorList>
            <person name="Kucharzyk K."/>
            <person name="Murdoch R.W."/>
            <person name="Higgins S."/>
            <person name="Loffler F."/>
        </authorList>
    </citation>
    <scope>NUCLEOTIDE SEQUENCE</scope>
</reference>
<dbReference type="AlphaFoldDB" id="A0A645GCZ7"/>
<comment type="caution">
    <text evidence="6">The sequence shown here is derived from an EMBL/GenBank/DDBJ whole genome shotgun (WGS) entry which is preliminary data.</text>
</comment>
<dbReference type="CDD" id="cd03431">
    <property type="entry name" value="NUDIX_DNA_Glycosylase_C-MutY"/>
    <property type="match status" value="1"/>
</dbReference>
<evidence type="ECO:0000313" key="6">
    <source>
        <dbReference type="EMBL" id="MPN21713.1"/>
    </source>
</evidence>
<protein>
    <recommendedName>
        <fullName evidence="5">Adenine DNA glycosylase C-terminal domain-containing protein</fullName>
    </recommendedName>
</protein>
<dbReference type="InterPro" id="IPR029119">
    <property type="entry name" value="MutY_C"/>
</dbReference>
<sequence>MRKVEERTVFIYCVKDKIFLKKRSKKGLLAGLWELPSVSHSSKEIHVEEDLLLSHDIVEKEVLAEPIFLHVFSHLEWRMKVRVIYLREVPLELKGVWASFEDLTEKYSIPTAFADILHWYRTKGEIKIQKT</sequence>
<dbReference type="GO" id="GO:0016787">
    <property type="term" value="F:hydrolase activity"/>
    <property type="evidence" value="ECO:0007669"/>
    <property type="project" value="UniProtKB-KW"/>
</dbReference>
<dbReference type="InterPro" id="IPR015797">
    <property type="entry name" value="NUDIX_hydrolase-like_dom_sf"/>
</dbReference>
<gene>
    <name evidence="6" type="ORF">SDC9_169093</name>
</gene>
<evidence type="ECO:0000256" key="4">
    <source>
        <dbReference type="ARBA" id="ARBA00023204"/>
    </source>
</evidence>
<dbReference type="GO" id="GO:0046872">
    <property type="term" value="F:metal ion binding"/>
    <property type="evidence" value="ECO:0007669"/>
    <property type="project" value="UniProtKB-KW"/>
</dbReference>
<dbReference type="GO" id="GO:0006281">
    <property type="term" value="P:DNA repair"/>
    <property type="evidence" value="ECO:0007669"/>
    <property type="project" value="UniProtKB-KW"/>
</dbReference>